<dbReference type="PATRIC" id="fig|1703779.3.peg.1859"/>
<evidence type="ECO:0000313" key="2">
    <source>
        <dbReference type="Proteomes" id="UP000051373"/>
    </source>
</evidence>
<sequence>MTVRKEKHVKHHNVYVVLLDDSVAQKAKVKAANPKRNPKKPCVYVGMTGLTPEERFKKHKKGYKSSKYVRDHGIRLLPKLYKKYNPMSFDNAVRTEELLADELRAEGYTVLGGH</sequence>
<protein>
    <recommendedName>
        <fullName evidence="3">GIY-YIG domain-containing protein</fullName>
    </recommendedName>
</protein>
<evidence type="ECO:0008006" key="3">
    <source>
        <dbReference type="Google" id="ProtNLM"/>
    </source>
</evidence>
<dbReference type="Proteomes" id="UP000051373">
    <property type="component" value="Unassembled WGS sequence"/>
</dbReference>
<name>A0A0S8FYC1_UNCW3</name>
<accession>A0A0S8FYC1</accession>
<organism evidence="1 2">
    <name type="scientific">candidate division WOR_3 bacterium SM23_42</name>
    <dbReference type="NCBI Taxonomy" id="1703779"/>
    <lineage>
        <taxon>Bacteria</taxon>
        <taxon>Bacteria division WOR-3</taxon>
    </lineage>
</organism>
<dbReference type="AlphaFoldDB" id="A0A0S8FYC1"/>
<gene>
    <name evidence="1" type="ORF">AMJ83_01545</name>
</gene>
<evidence type="ECO:0000313" key="1">
    <source>
        <dbReference type="EMBL" id="KPK64605.1"/>
    </source>
</evidence>
<reference evidence="1 2" key="1">
    <citation type="journal article" date="2015" name="Microbiome">
        <title>Genomic resolution of linkages in carbon, nitrogen, and sulfur cycling among widespread estuary sediment bacteria.</title>
        <authorList>
            <person name="Baker B.J."/>
            <person name="Lazar C.S."/>
            <person name="Teske A.P."/>
            <person name="Dick G.J."/>
        </authorList>
    </citation>
    <scope>NUCLEOTIDE SEQUENCE [LARGE SCALE GENOMIC DNA]</scope>
    <source>
        <strain evidence="1">SM23_42</strain>
    </source>
</reference>
<proteinExistence type="predicted"/>
<comment type="caution">
    <text evidence="1">The sequence shown here is derived from an EMBL/GenBank/DDBJ whole genome shotgun (WGS) entry which is preliminary data.</text>
</comment>
<dbReference type="EMBL" id="LJUJ01000002">
    <property type="protein sequence ID" value="KPK64605.1"/>
    <property type="molecule type" value="Genomic_DNA"/>
</dbReference>